<dbReference type="AlphaFoldDB" id="A0A5P1EL23"/>
<dbReference type="Proteomes" id="UP000243459">
    <property type="component" value="Chromosome 6"/>
</dbReference>
<reference evidence="3" key="1">
    <citation type="journal article" date="2017" name="Nat. Commun.">
        <title>The asparagus genome sheds light on the origin and evolution of a young Y chromosome.</title>
        <authorList>
            <person name="Harkess A."/>
            <person name="Zhou J."/>
            <person name="Xu C."/>
            <person name="Bowers J.E."/>
            <person name="Van der Hulst R."/>
            <person name="Ayyampalayam S."/>
            <person name="Mercati F."/>
            <person name="Riccardi P."/>
            <person name="McKain M.R."/>
            <person name="Kakrana A."/>
            <person name="Tang H."/>
            <person name="Ray J."/>
            <person name="Groenendijk J."/>
            <person name="Arikit S."/>
            <person name="Mathioni S.M."/>
            <person name="Nakano M."/>
            <person name="Shan H."/>
            <person name="Telgmann-Rauber A."/>
            <person name="Kanno A."/>
            <person name="Yue Z."/>
            <person name="Chen H."/>
            <person name="Li W."/>
            <person name="Chen Y."/>
            <person name="Xu X."/>
            <person name="Zhang Y."/>
            <person name="Luo S."/>
            <person name="Chen H."/>
            <person name="Gao J."/>
            <person name="Mao Z."/>
            <person name="Pires J.C."/>
            <person name="Luo M."/>
            <person name="Kudrna D."/>
            <person name="Wing R.A."/>
            <person name="Meyers B.C."/>
            <person name="Yi K."/>
            <person name="Kong H."/>
            <person name="Lavrijsen P."/>
            <person name="Sunseri F."/>
            <person name="Falavigna A."/>
            <person name="Ye Y."/>
            <person name="Leebens-Mack J.H."/>
            <person name="Chen G."/>
        </authorList>
    </citation>
    <scope>NUCLEOTIDE SEQUENCE [LARGE SCALE GENOMIC DNA]</scope>
    <source>
        <strain evidence="3">cv. DH0086</strain>
    </source>
</reference>
<evidence type="ECO:0000256" key="1">
    <source>
        <dbReference type="SAM" id="MobiDB-lite"/>
    </source>
</evidence>
<organism evidence="2 3">
    <name type="scientific">Asparagus officinalis</name>
    <name type="common">Garden asparagus</name>
    <dbReference type="NCBI Taxonomy" id="4686"/>
    <lineage>
        <taxon>Eukaryota</taxon>
        <taxon>Viridiplantae</taxon>
        <taxon>Streptophyta</taxon>
        <taxon>Embryophyta</taxon>
        <taxon>Tracheophyta</taxon>
        <taxon>Spermatophyta</taxon>
        <taxon>Magnoliopsida</taxon>
        <taxon>Liliopsida</taxon>
        <taxon>Asparagales</taxon>
        <taxon>Asparagaceae</taxon>
        <taxon>Asparagoideae</taxon>
        <taxon>Asparagus</taxon>
    </lineage>
</organism>
<sequence length="112" mass="11921">MKIRESNVELTSVTIIRLLDFLKGAPSNRKRRAWSESDEEDDQPSEPNPNSSSGRDRENSSGSDEEARGAATLERLSEALGLNRLSGWAGGRGTAASGRGGRGGFQGEATAD</sequence>
<keyword evidence="3" id="KW-1185">Reference proteome</keyword>
<protein>
    <submittedName>
        <fullName evidence="2">Uncharacterized protein</fullName>
    </submittedName>
</protein>
<feature type="compositionally biased region" description="Gly residues" evidence="1">
    <location>
        <begin position="88"/>
        <end position="106"/>
    </location>
</feature>
<proteinExistence type="predicted"/>
<feature type="region of interest" description="Disordered" evidence="1">
    <location>
        <begin position="26"/>
        <end position="112"/>
    </location>
</feature>
<name>A0A5P1EL23_ASPOF</name>
<gene>
    <name evidence="2" type="ORF">A4U43_C06F8520</name>
</gene>
<accession>A0A5P1EL23</accession>
<evidence type="ECO:0000313" key="2">
    <source>
        <dbReference type="EMBL" id="ONK66474.1"/>
    </source>
</evidence>
<dbReference type="Gramene" id="ONK66474">
    <property type="protein sequence ID" value="ONK66474"/>
    <property type="gene ID" value="A4U43_C06F8520"/>
</dbReference>
<evidence type="ECO:0000313" key="3">
    <source>
        <dbReference type="Proteomes" id="UP000243459"/>
    </source>
</evidence>
<dbReference type="EMBL" id="CM007386">
    <property type="protein sequence ID" value="ONK66474.1"/>
    <property type="molecule type" value="Genomic_DNA"/>
</dbReference>